<feature type="transmembrane region" description="Helical" evidence="1">
    <location>
        <begin position="85"/>
        <end position="104"/>
    </location>
</feature>
<protein>
    <submittedName>
        <fullName evidence="3">Acyltransferase</fullName>
    </submittedName>
</protein>
<evidence type="ECO:0000259" key="2">
    <source>
        <dbReference type="Pfam" id="PF01757"/>
    </source>
</evidence>
<dbReference type="InterPro" id="IPR050879">
    <property type="entry name" value="Acyltransferase_3"/>
</dbReference>
<keyword evidence="3" id="KW-0012">Acyltransferase</keyword>
<evidence type="ECO:0000313" key="4">
    <source>
        <dbReference type="Proteomes" id="UP000503278"/>
    </source>
</evidence>
<keyword evidence="4" id="KW-1185">Reference proteome</keyword>
<gene>
    <name evidence="3" type="ORF">HH214_02575</name>
</gene>
<dbReference type="Pfam" id="PF01757">
    <property type="entry name" value="Acyl_transf_3"/>
    <property type="match status" value="1"/>
</dbReference>
<keyword evidence="1" id="KW-1133">Transmembrane helix</keyword>
<dbReference type="GO" id="GO:0016747">
    <property type="term" value="F:acyltransferase activity, transferring groups other than amino-acyl groups"/>
    <property type="evidence" value="ECO:0007669"/>
    <property type="project" value="InterPro"/>
</dbReference>
<feature type="transmembrane region" description="Helical" evidence="1">
    <location>
        <begin position="47"/>
        <end position="65"/>
    </location>
</feature>
<keyword evidence="1" id="KW-0472">Membrane</keyword>
<feature type="transmembrane region" description="Helical" evidence="1">
    <location>
        <begin position="327"/>
        <end position="348"/>
    </location>
</feature>
<organism evidence="3 4">
    <name type="scientific">Mucilaginibacter robiniae</name>
    <dbReference type="NCBI Taxonomy" id="2728022"/>
    <lineage>
        <taxon>Bacteria</taxon>
        <taxon>Pseudomonadati</taxon>
        <taxon>Bacteroidota</taxon>
        <taxon>Sphingobacteriia</taxon>
        <taxon>Sphingobacteriales</taxon>
        <taxon>Sphingobacteriaceae</taxon>
        <taxon>Mucilaginibacter</taxon>
    </lineage>
</organism>
<dbReference type="GO" id="GO:0000271">
    <property type="term" value="P:polysaccharide biosynthetic process"/>
    <property type="evidence" value="ECO:0007669"/>
    <property type="project" value="TreeGrafter"/>
</dbReference>
<dbReference type="AlphaFoldDB" id="A0A7L5DXT7"/>
<dbReference type="PANTHER" id="PTHR23028">
    <property type="entry name" value="ACETYLTRANSFERASE"/>
    <property type="match status" value="1"/>
</dbReference>
<feature type="transmembrane region" description="Helical" evidence="1">
    <location>
        <begin position="264"/>
        <end position="282"/>
    </location>
</feature>
<sequence>MNNTKTSRLDYINSIRGIAVLMVIVVHISAAIDGLPETFKYICGKGAFGVQLFFVTSAFTLSLSYNNRVLTEGEHTNYNFFIRRLFRISPMYHLAALVYGIICYQIPAYNDGKPLVLWKMLANVLYLNGFLPGAINYLPPGGWSVGVEMAFYCCVPFLFTRIKTLKSATIWFITLLVLTFILKVAIRYVLTSMGKDYQTPENWFLYFWFPNQTPVFMLGLVLYYALKNYSIQSSTKTYIGLAGVLLLLAVFAYFRVSFDPYNLVPEYAIVAMFFTVNVFLMAQHPVKILNNRVTCFFGEISFSLYLIHFIVIYVLADYLQLPGNVYVQFFILLLLTLSISSVLAKLAYHFIELKGIKLGNRLIRRKVDKLEQGTW</sequence>
<feature type="domain" description="Acyltransferase 3" evidence="2">
    <location>
        <begin position="10"/>
        <end position="344"/>
    </location>
</feature>
<dbReference type="PANTHER" id="PTHR23028:SF53">
    <property type="entry name" value="ACYL_TRANSF_3 DOMAIN-CONTAINING PROTEIN"/>
    <property type="match status" value="1"/>
</dbReference>
<dbReference type="InterPro" id="IPR002656">
    <property type="entry name" value="Acyl_transf_3_dom"/>
</dbReference>
<feature type="transmembrane region" description="Helical" evidence="1">
    <location>
        <begin position="203"/>
        <end position="226"/>
    </location>
</feature>
<reference evidence="3 4" key="1">
    <citation type="submission" date="2020-04" db="EMBL/GenBank/DDBJ databases">
        <title>Genome sequencing of novel species.</title>
        <authorList>
            <person name="Heo J."/>
            <person name="Kim S.-J."/>
            <person name="Kim J.-S."/>
            <person name="Hong S.-B."/>
            <person name="Kwon S.-W."/>
        </authorList>
    </citation>
    <scope>NUCLEOTIDE SEQUENCE [LARGE SCALE GENOMIC DNA]</scope>
    <source>
        <strain evidence="3 4">F39-2</strain>
    </source>
</reference>
<evidence type="ECO:0000313" key="3">
    <source>
        <dbReference type="EMBL" id="QJD94839.1"/>
    </source>
</evidence>
<feature type="transmembrane region" description="Helical" evidence="1">
    <location>
        <begin position="15"/>
        <end position="35"/>
    </location>
</feature>
<keyword evidence="3" id="KW-0808">Transferase</keyword>
<feature type="transmembrane region" description="Helical" evidence="1">
    <location>
        <begin position="116"/>
        <end position="135"/>
    </location>
</feature>
<keyword evidence="1" id="KW-0812">Transmembrane</keyword>
<accession>A0A7L5DXT7</accession>
<dbReference type="GO" id="GO:0016020">
    <property type="term" value="C:membrane"/>
    <property type="evidence" value="ECO:0007669"/>
    <property type="project" value="TreeGrafter"/>
</dbReference>
<dbReference type="RefSeq" id="WP_169605856.1">
    <property type="nucleotide sequence ID" value="NZ_CP051682.1"/>
</dbReference>
<proteinExistence type="predicted"/>
<dbReference type="Proteomes" id="UP000503278">
    <property type="component" value="Chromosome"/>
</dbReference>
<dbReference type="KEGG" id="mrob:HH214_02575"/>
<evidence type="ECO:0000256" key="1">
    <source>
        <dbReference type="SAM" id="Phobius"/>
    </source>
</evidence>
<feature type="transmembrane region" description="Helical" evidence="1">
    <location>
        <begin position="294"/>
        <end position="315"/>
    </location>
</feature>
<feature type="transmembrane region" description="Helical" evidence="1">
    <location>
        <begin position="171"/>
        <end position="191"/>
    </location>
</feature>
<name>A0A7L5DXT7_9SPHI</name>
<feature type="transmembrane region" description="Helical" evidence="1">
    <location>
        <begin position="238"/>
        <end position="258"/>
    </location>
</feature>
<dbReference type="EMBL" id="CP051682">
    <property type="protein sequence ID" value="QJD94839.1"/>
    <property type="molecule type" value="Genomic_DNA"/>
</dbReference>